<gene>
    <name evidence="2" type="ORF">ENU78_01440</name>
</gene>
<protein>
    <recommendedName>
        <fullName evidence="3">Oligosaccharide repeat unit polymerase</fullName>
    </recommendedName>
</protein>
<comment type="caution">
    <text evidence="2">The sequence shown here is derived from an EMBL/GenBank/DDBJ whole genome shotgun (WGS) entry which is preliminary data.</text>
</comment>
<reference evidence="2" key="1">
    <citation type="journal article" date="2020" name="mSystems">
        <title>Genome- and Community-Level Interaction Insights into Carbon Utilization and Element Cycling Functions of Hydrothermarchaeota in Hydrothermal Sediment.</title>
        <authorList>
            <person name="Zhou Z."/>
            <person name="Liu Y."/>
            <person name="Xu W."/>
            <person name="Pan J."/>
            <person name="Luo Z.H."/>
            <person name="Li M."/>
        </authorList>
    </citation>
    <scope>NUCLEOTIDE SEQUENCE [LARGE SCALE GENOMIC DNA]</scope>
    <source>
        <strain evidence="2">SpSt-70</strain>
    </source>
</reference>
<feature type="transmembrane region" description="Helical" evidence="1">
    <location>
        <begin position="43"/>
        <end position="60"/>
    </location>
</feature>
<sequence>MMKKTCAKLFSTALYMFSWVTYLMYISDVFYGIPGYYFENLSYYRVILIMPLILAISFFLDHEVKDISDLILLGSIYIVLFPLIYLSFPDLILSIIVAIGTLFIIILDRLLKSVSFTKRRKVLSFVKYKHWKFFLLIMMFVILFWKFIGFKLSLNYEFSLYEIRSEFKKSFSGLSVYVLILSEYFIIPLCIYSFFKVNRTIFKILFLVIGFLFTIQVFLNSAIKSSLFIIPFLILGYLFFKKRKSFNFSNFLFISSLLLILFIHINMGNIIGYLVNHSLRRFIISPPVNAYYHFLYTIEYYGWINIGNRKDMGNLISRAYYCTDGNAPSGLLADAFSRFGTLGLLIFPYVFSIFLTVLRGLTKNLELSEQFVLFGYYIYVLSNTSFLTSQITYGLLWMILTVYFLNKKFIVNSRYSND</sequence>
<feature type="transmembrane region" description="Helical" evidence="1">
    <location>
        <begin position="174"/>
        <end position="194"/>
    </location>
</feature>
<feature type="transmembrane region" description="Helical" evidence="1">
    <location>
        <begin position="339"/>
        <end position="358"/>
    </location>
</feature>
<feature type="transmembrane region" description="Helical" evidence="1">
    <location>
        <begin position="378"/>
        <end position="405"/>
    </location>
</feature>
<evidence type="ECO:0000313" key="2">
    <source>
        <dbReference type="EMBL" id="HGK23108.1"/>
    </source>
</evidence>
<feature type="transmembrane region" description="Helical" evidence="1">
    <location>
        <begin position="91"/>
        <end position="111"/>
    </location>
</feature>
<feature type="transmembrane region" description="Helical" evidence="1">
    <location>
        <begin position="12"/>
        <end position="31"/>
    </location>
</feature>
<dbReference type="AlphaFoldDB" id="A0A7V3ZHI7"/>
<proteinExistence type="predicted"/>
<organism evidence="2">
    <name type="scientific">Dictyoglomus thermophilum</name>
    <dbReference type="NCBI Taxonomy" id="14"/>
    <lineage>
        <taxon>Bacteria</taxon>
        <taxon>Pseudomonadati</taxon>
        <taxon>Dictyoglomota</taxon>
        <taxon>Dictyoglomia</taxon>
        <taxon>Dictyoglomales</taxon>
        <taxon>Dictyoglomaceae</taxon>
        <taxon>Dictyoglomus</taxon>
    </lineage>
</organism>
<feature type="transmembrane region" description="Helical" evidence="1">
    <location>
        <begin position="201"/>
        <end position="219"/>
    </location>
</feature>
<feature type="transmembrane region" description="Helical" evidence="1">
    <location>
        <begin position="290"/>
        <end position="308"/>
    </location>
</feature>
<feature type="transmembrane region" description="Helical" evidence="1">
    <location>
        <begin position="225"/>
        <end position="240"/>
    </location>
</feature>
<accession>A0A7V3ZHI7</accession>
<feature type="transmembrane region" description="Helical" evidence="1">
    <location>
        <begin position="67"/>
        <end position="85"/>
    </location>
</feature>
<name>A0A7V3ZHI7_DICTH</name>
<feature type="transmembrane region" description="Helical" evidence="1">
    <location>
        <begin position="252"/>
        <end position="275"/>
    </location>
</feature>
<feature type="transmembrane region" description="Helical" evidence="1">
    <location>
        <begin position="131"/>
        <end position="154"/>
    </location>
</feature>
<keyword evidence="1" id="KW-1133">Transmembrane helix</keyword>
<keyword evidence="1" id="KW-0472">Membrane</keyword>
<evidence type="ECO:0000256" key="1">
    <source>
        <dbReference type="SAM" id="Phobius"/>
    </source>
</evidence>
<keyword evidence="1" id="KW-0812">Transmembrane</keyword>
<dbReference type="EMBL" id="DTDV01000006">
    <property type="protein sequence ID" value="HGK23108.1"/>
    <property type="molecule type" value="Genomic_DNA"/>
</dbReference>
<evidence type="ECO:0008006" key="3">
    <source>
        <dbReference type="Google" id="ProtNLM"/>
    </source>
</evidence>